<sequence length="265" mass="27997">MGEGTSHCDTIRDMLSARLDGEELPGERETTDAHLDACATCATWWRQASAITRLIRTTAALPSPPLSPGALGAVLTAAPPPPPSCVPAVLRTVLLAVGLAQFLLGAVQISALARLGDDHEHAAIGSVSSGHLWHESAAWNIALGAALAWLAWRRVQPATLLPVMTAFVAVLGLLTANDALTGRVDGSRVVSHSLVFAGYLLLLALNLPRWRDQPPARRATPPVRWSIHGTDDADTGPLAPVYPLPVRTAIAHTAQQVAVRHREAA</sequence>
<protein>
    <submittedName>
        <fullName evidence="3">Membrane protein</fullName>
    </submittedName>
</protein>
<gene>
    <name evidence="3" type="ORF">Cme02nite_00290</name>
</gene>
<reference evidence="3" key="1">
    <citation type="submission" date="2021-01" db="EMBL/GenBank/DDBJ databases">
        <title>Whole genome shotgun sequence of Catellatospora methionotrophica NBRC 14553.</title>
        <authorList>
            <person name="Komaki H."/>
            <person name="Tamura T."/>
        </authorList>
    </citation>
    <scope>NUCLEOTIDE SEQUENCE</scope>
    <source>
        <strain evidence="3">NBRC 14553</strain>
    </source>
</reference>
<dbReference type="AlphaFoldDB" id="A0A8J3KZ95"/>
<keyword evidence="4" id="KW-1185">Reference proteome</keyword>
<dbReference type="InterPro" id="IPR027383">
    <property type="entry name" value="Znf_put"/>
</dbReference>
<proteinExistence type="predicted"/>
<accession>A0A8J3KZ95</accession>
<dbReference type="Pfam" id="PF13490">
    <property type="entry name" value="zf-HC2"/>
    <property type="match status" value="1"/>
</dbReference>
<name>A0A8J3KZ95_9ACTN</name>
<dbReference type="Proteomes" id="UP000660339">
    <property type="component" value="Unassembled WGS sequence"/>
</dbReference>
<feature type="transmembrane region" description="Helical" evidence="1">
    <location>
        <begin position="159"/>
        <end position="177"/>
    </location>
</feature>
<evidence type="ECO:0000256" key="1">
    <source>
        <dbReference type="SAM" id="Phobius"/>
    </source>
</evidence>
<keyword evidence="1" id="KW-1133">Transmembrane helix</keyword>
<dbReference type="EMBL" id="BONJ01000001">
    <property type="protein sequence ID" value="GIG11697.1"/>
    <property type="molecule type" value="Genomic_DNA"/>
</dbReference>
<dbReference type="RefSeq" id="WP_166380686.1">
    <property type="nucleotide sequence ID" value="NZ_BAAATT010000011.1"/>
</dbReference>
<evidence type="ECO:0000313" key="4">
    <source>
        <dbReference type="Proteomes" id="UP000660339"/>
    </source>
</evidence>
<organism evidence="3 4">
    <name type="scientific">Catellatospora methionotrophica</name>
    <dbReference type="NCBI Taxonomy" id="121620"/>
    <lineage>
        <taxon>Bacteria</taxon>
        <taxon>Bacillati</taxon>
        <taxon>Actinomycetota</taxon>
        <taxon>Actinomycetes</taxon>
        <taxon>Micromonosporales</taxon>
        <taxon>Micromonosporaceae</taxon>
        <taxon>Catellatospora</taxon>
    </lineage>
</organism>
<feature type="domain" description="Putative zinc-finger" evidence="2">
    <location>
        <begin position="8"/>
        <end position="42"/>
    </location>
</feature>
<keyword evidence="1" id="KW-0812">Transmembrane</keyword>
<evidence type="ECO:0000259" key="2">
    <source>
        <dbReference type="Pfam" id="PF13490"/>
    </source>
</evidence>
<evidence type="ECO:0000313" key="3">
    <source>
        <dbReference type="EMBL" id="GIG11697.1"/>
    </source>
</evidence>
<feature type="transmembrane region" description="Helical" evidence="1">
    <location>
        <begin position="93"/>
        <end position="116"/>
    </location>
</feature>
<keyword evidence="1" id="KW-0472">Membrane</keyword>
<comment type="caution">
    <text evidence="3">The sequence shown here is derived from an EMBL/GenBank/DDBJ whole genome shotgun (WGS) entry which is preliminary data.</text>
</comment>
<feature type="transmembrane region" description="Helical" evidence="1">
    <location>
        <begin position="189"/>
        <end position="208"/>
    </location>
</feature>
<feature type="transmembrane region" description="Helical" evidence="1">
    <location>
        <begin position="136"/>
        <end position="152"/>
    </location>
</feature>